<keyword evidence="2" id="KW-1185">Reference proteome</keyword>
<sequence length="177" mass="20220">MDGKRCLVCLDVTEKKEQEIWNALLTPFDEDPDIVKFYSNHLQNKSPEGHKHAPFSWLDKRIRTRFAAKFGAPLTGRISGIIPFFPFSPNEAAVVAHKEILSLTSTARKPVTAENHGGRCHLNIVSDGELCKHITDDQTSGYSQEEGARSIIRAVRREVKTRLTKEYLTLRTRYQRR</sequence>
<name>A0A6G1HAX8_9PEZI</name>
<dbReference type="EMBL" id="ML977142">
    <property type="protein sequence ID" value="KAF1990202.1"/>
    <property type="molecule type" value="Genomic_DNA"/>
</dbReference>
<dbReference type="AlphaFoldDB" id="A0A6G1HAX8"/>
<dbReference type="OrthoDB" id="47330at2759"/>
<accession>A0A6G1HAX8</accession>
<dbReference type="Proteomes" id="UP000800041">
    <property type="component" value="Unassembled WGS sequence"/>
</dbReference>
<protein>
    <submittedName>
        <fullName evidence="1">Uncharacterized protein</fullName>
    </submittedName>
</protein>
<proteinExistence type="predicted"/>
<gene>
    <name evidence="1" type="ORF">K402DRAFT_451207</name>
</gene>
<evidence type="ECO:0000313" key="2">
    <source>
        <dbReference type="Proteomes" id="UP000800041"/>
    </source>
</evidence>
<evidence type="ECO:0000313" key="1">
    <source>
        <dbReference type="EMBL" id="KAF1990202.1"/>
    </source>
</evidence>
<reference evidence="1" key="1">
    <citation type="journal article" date="2020" name="Stud. Mycol.">
        <title>101 Dothideomycetes genomes: a test case for predicting lifestyles and emergence of pathogens.</title>
        <authorList>
            <person name="Haridas S."/>
            <person name="Albert R."/>
            <person name="Binder M."/>
            <person name="Bloem J."/>
            <person name="Labutti K."/>
            <person name="Salamov A."/>
            <person name="Andreopoulos B."/>
            <person name="Baker S."/>
            <person name="Barry K."/>
            <person name="Bills G."/>
            <person name="Bluhm B."/>
            <person name="Cannon C."/>
            <person name="Castanera R."/>
            <person name="Culley D."/>
            <person name="Daum C."/>
            <person name="Ezra D."/>
            <person name="Gonzalez J."/>
            <person name="Henrissat B."/>
            <person name="Kuo A."/>
            <person name="Liang C."/>
            <person name="Lipzen A."/>
            <person name="Lutzoni F."/>
            <person name="Magnuson J."/>
            <person name="Mondo S."/>
            <person name="Nolan M."/>
            <person name="Ohm R."/>
            <person name="Pangilinan J."/>
            <person name="Park H.-J."/>
            <person name="Ramirez L."/>
            <person name="Alfaro M."/>
            <person name="Sun H."/>
            <person name="Tritt A."/>
            <person name="Yoshinaga Y."/>
            <person name="Zwiers L.-H."/>
            <person name="Turgeon B."/>
            <person name="Goodwin S."/>
            <person name="Spatafora J."/>
            <person name="Crous P."/>
            <person name="Grigoriev I."/>
        </authorList>
    </citation>
    <scope>NUCLEOTIDE SEQUENCE</scope>
    <source>
        <strain evidence="1">CBS 113979</strain>
    </source>
</reference>
<organism evidence="1 2">
    <name type="scientific">Aulographum hederae CBS 113979</name>
    <dbReference type="NCBI Taxonomy" id="1176131"/>
    <lineage>
        <taxon>Eukaryota</taxon>
        <taxon>Fungi</taxon>
        <taxon>Dikarya</taxon>
        <taxon>Ascomycota</taxon>
        <taxon>Pezizomycotina</taxon>
        <taxon>Dothideomycetes</taxon>
        <taxon>Pleosporomycetidae</taxon>
        <taxon>Aulographales</taxon>
        <taxon>Aulographaceae</taxon>
    </lineage>
</organism>